<evidence type="ECO:0000313" key="2">
    <source>
        <dbReference type="Proteomes" id="UP000237608"/>
    </source>
</evidence>
<dbReference type="Proteomes" id="UP000237608">
    <property type="component" value="Unassembled WGS sequence"/>
</dbReference>
<proteinExistence type="predicted"/>
<evidence type="ECO:0000313" key="1">
    <source>
        <dbReference type="EMBL" id="PQJ74432.1"/>
    </source>
</evidence>
<accession>A0A2S7WB21</accession>
<keyword evidence="2" id="KW-1185">Reference proteome</keyword>
<sequence>MKKVETQTQKVKNAIKIILILLPLILFSQKKIEGKYNIHKENYFHDISTNFTFFKNGTFAYEQSQDFGIQQFGSGHYFINKDSLMLNYDLTKLMNNSYHVYKYYKNNKDSITIKLNIYDYNRKIISNQPIIILSDKTDYVSNKYGKVEINMKKENKQIELNIPDSLFGYNFKIFKDCNYEIDVFLNTENLGIGIKNQIMKYKIVEQKDDFIKLKNTNGIIKLVKQTE</sequence>
<gene>
    <name evidence="1" type="ORF">BTO13_03730</name>
</gene>
<organism evidence="1 2">
    <name type="scientific">Polaribacter gangjinensis</name>
    <dbReference type="NCBI Taxonomy" id="574710"/>
    <lineage>
        <taxon>Bacteria</taxon>
        <taxon>Pseudomonadati</taxon>
        <taxon>Bacteroidota</taxon>
        <taxon>Flavobacteriia</taxon>
        <taxon>Flavobacteriales</taxon>
        <taxon>Flavobacteriaceae</taxon>
    </lineage>
</organism>
<dbReference type="AlphaFoldDB" id="A0A2S7WB21"/>
<protein>
    <submittedName>
        <fullName evidence="1">Uncharacterized protein</fullName>
    </submittedName>
</protein>
<name>A0A2S7WB21_9FLAO</name>
<dbReference type="EMBL" id="MSCL01000001">
    <property type="protein sequence ID" value="PQJ74432.1"/>
    <property type="molecule type" value="Genomic_DNA"/>
</dbReference>
<dbReference type="RefSeq" id="WP_105045581.1">
    <property type="nucleotide sequence ID" value="NZ_CP150662.1"/>
</dbReference>
<reference evidence="1 2" key="1">
    <citation type="submission" date="2016-12" db="EMBL/GenBank/DDBJ databases">
        <title>Trade-off between light-utilization and light-protection in marine flavobacteria.</title>
        <authorList>
            <person name="Kumagai Y."/>
            <person name="Yoshizawa S."/>
            <person name="Kogure K."/>
            <person name="Iwasaki W."/>
        </authorList>
    </citation>
    <scope>NUCLEOTIDE SEQUENCE [LARGE SCALE GENOMIC DNA]</scope>
    <source>
        <strain evidence="1 2">KCTC 22729</strain>
    </source>
</reference>
<dbReference type="OrthoDB" id="825758at2"/>
<comment type="caution">
    <text evidence="1">The sequence shown here is derived from an EMBL/GenBank/DDBJ whole genome shotgun (WGS) entry which is preliminary data.</text>
</comment>